<dbReference type="GO" id="GO:0015232">
    <property type="term" value="F:heme transmembrane transporter activity"/>
    <property type="evidence" value="ECO:0007669"/>
    <property type="project" value="InterPro"/>
</dbReference>
<dbReference type="KEGG" id="hor:Hore_03790"/>
<reference evidence="10 11" key="1">
    <citation type="journal article" date="2009" name="PLoS ONE">
        <title>Genome analysis of the anaerobic thermohalophilic bacterium Halothermothrix orenii.</title>
        <authorList>
            <person name="Mavromatis K."/>
            <person name="Ivanova N."/>
            <person name="Anderson I."/>
            <person name="Lykidis A."/>
            <person name="Hooper S.D."/>
            <person name="Sun H."/>
            <person name="Kunin V."/>
            <person name="Lapidus A."/>
            <person name="Hugenholtz P."/>
            <person name="Patel B."/>
            <person name="Kyrpides N.C."/>
        </authorList>
    </citation>
    <scope>NUCLEOTIDE SEQUENCE [LARGE SCALE GENOMIC DNA]</scope>
    <source>
        <strain evidence="11">H 168 / OCM 544 / DSM 9562</strain>
    </source>
</reference>
<evidence type="ECO:0000313" key="11">
    <source>
        <dbReference type="Proteomes" id="UP000000719"/>
    </source>
</evidence>
<keyword evidence="7 8" id="KW-0472">Membrane</keyword>
<evidence type="ECO:0000259" key="9">
    <source>
        <dbReference type="Pfam" id="PF01578"/>
    </source>
</evidence>
<dbReference type="EMBL" id="CP001098">
    <property type="protein sequence ID" value="ACL69139.1"/>
    <property type="molecule type" value="Genomic_DNA"/>
</dbReference>
<dbReference type="InterPro" id="IPR002541">
    <property type="entry name" value="Cyt_c_assembly"/>
</dbReference>
<evidence type="ECO:0000256" key="3">
    <source>
        <dbReference type="ARBA" id="ARBA00016463"/>
    </source>
</evidence>
<feature type="transmembrane region" description="Helical" evidence="8">
    <location>
        <begin position="40"/>
        <end position="66"/>
    </location>
</feature>
<evidence type="ECO:0000313" key="10">
    <source>
        <dbReference type="EMBL" id="ACL69139.1"/>
    </source>
</evidence>
<evidence type="ECO:0000256" key="1">
    <source>
        <dbReference type="ARBA" id="ARBA00004141"/>
    </source>
</evidence>
<dbReference type="GO" id="GO:0017004">
    <property type="term" value="P:cytochrome complex assembly"/>
    <property type="evidence" value="ECO:0007669"/>
    <property type="project" value="UniProtKB-KW"/>
</dbReference>
<sequence>MKDKVNSILLIILIFTMLTNLYLIFYYAPLEKVMGVVQKIFYFHVASAWIGFLALAVVFASNILYLRCGRKKWSQLSLASAEIGVVFISIVLITGPLWAKPVWNTWWTWDPRLTTTLILWFMYVAYLILHGGREKNEKRERLAAVYGIIAFINVPLVFFSIRWWRTIHPVVISTSGISITGEMLFTLLFSLATFTLLYVYLLKTRCRGIKLAYKIDLLKERIGGY</sequence>
<comment type="similarity">
    <text evidence="2">Belongs to the CcmC/CycZ/HelC family.</text>
</comment>
<evidence type="ECO:0000256" key="7">
    <source>
        <dbReference type="ARBA" id="ARBA00023136"/>
    </source>
</evidence>
<evidence type="ECO:0000256" key="8">
    <source>
        <dbReference type="SAM" id="Phobius"/>
    </source>
</evidence>
<keyword evidence="5" id="KW-0201">Cytochrome c-type biogenesis</keyword>
<dbReference type="Proteomes" id="UP000000719">
    <property type="component" value="Chromosome"/>
</dbReference>
<dbReference type="HOGENOM" id="CLU_066538_1_0_9"/>
<feature type="transmembrane region" description="Helical" evidence="8">
    <location>
        <begin position="111"/>
        <end position="129"/>
    </location>
</feature>
<dbReference type="PANTHER" id="PTHR30071:SF1">
    <property type="entry name" value="CYTOCHROME B_B6 PROTEIN-RELATED"/>
    <property type="match status" value="1"/>
</dbReference>
<keyword evidence="6 8" id="KW-1133">Transmembrane helix</keyword>
<dbReference type="GO" id="GO:0005886">
    <property type="term" value="C:plasma membrane"/>
    <property type="evidence" value="ECO:0007669"/>
    <property type="project" value="TreeGrafter"/>
</dbReference>
<proteinExistence type="inferred from homology"/>
<keyword evidence="11" id="KW-1185">Reference proteome</keyword>
<protein>
    <recommendedName>
        <fullName evidence="3">Heme exporter protein C</fullName>
    </recommendedName>
</protein>
<dbReference type="OrthoDB" id="9814290at2"/>
<dbReference type="PRINTS" id="PR01386">
    <property type="entry name" value="CCMCBIOGNSIS"/>
</dbReference>
<keyword evidence="4 8" id="KW-0812">Transmembrane</keyword>
<dbReference type="InterPro" id="IPR045062">
    <property type="entry name" value="Cyt_c_biogenesis_CcsA/CcmC"/>
</dbReference>
<feature type="domain" description="Cytochrome c assembly protein" evidence="9">
    <location>
        <begin position="9"/>
        <end position="168"/>
    </location>
</feature>
<evidence type="ECO:0000256" key="5">
    <source>
        <dbReference type="ARBA" id="ARBA00022748"/>
    </source>
</evidence>
<evidence type="ECO:0000256" key="2">
    <source>
        <dbReference type="ARBA" id="ARBA00005840"/>
    </source>
</evidence>
<dbReference type="PANTHER" id="PTHR30071">
    <property type="entry name" value="HEME EXPORTER PROTEIN C"/>
    <property type="match status" value="1"/>
</dbReference>
<name>B8D1R2_HALOH</name>
<accession>B8D1R2</accession>
<feature type="transmembrane region" description="Helical" evidence="8">
    <location>
        <begin position="78"/>
        <end position="99"/>
    </location>
</feature>
<dbReference type="STRING" id="373903.Hore_03790"/>
<feature type="transmembrane region" description="Helical" evidence="8">
    <location>
        <begin position="184"/>
        <end position="202"/>
    </location>
</feature>
<dbReference type="GO" id="GO:0020037">
    <property type="term" value="F:heme binding"/>
    <property type="evidence" value="ECO:0007669"/>
    <property type="project" value="InterPro"/>
</dbReference>
<dbReference type="eggNOG" id="COG0755">
    <property type="taxonomic scope" value="Bacteria"/>
</dbReference>
<dbReference type="AlphaFoldDB" id="B8D1R2"/>
<dbReference type="RefSeq" id="WP_012635327.1">
    <property type="nucleotide sequence ID" value="NC_011899.1"/>
</dbReference>
<feature type="transmembrane region" description="Helical" evidence="8">
    <location>
        <begin position="141"/>
        <end position="164"/>
    </location>
</feature>
<comment type="subcellular location">
    <subcellularLocation>
        <location evidence="1">Membrane</location>
        <topology evidence="1">Multi-pass membrane protein</topology>
    </subcellularLocation>
</comment>
<feature type="transmembrane region" description="Helical" evidence="8">
    <location>
        <begin position="7"/>
        <end position="28"/>
    </location>
</feature>
<evidence type="ECO:0000256" key="4">
    <source>
        <dbReference type="ARBA" id="ARBA00022692"/>
    </source>
</evidence>
<gene>
    <name evidence="10" type="ordered locus">Hore_03790</name>
</gene>
<evidence type="ECO:0000256" key="6">
    <source>
        <dbReference type="ARBA" id="ARBA00022989"/>
    </source>
</evidence>
<organism evidence="10 11">
    <name type="scientific">Halothermothrix orenii (strain H 168 / OCM 544 / DSM 9562)</name>
    <dbReference type="NCBI Taxonomy" id="373903"/>
    <lineage>
        <taxon>Bacteria</taxon>
        <taxon>Bacillati</taxon>
        <taxon>Bacillota</taxon>
        <taxon>Clostridia</taxon>
        <taxon>Halanaerobiales</taxon>
        <taxon>Halothermotrichaceae</taxon>
        <taxon>Halothermothrix</taxon>
    </lineage>
</organism>
<dbReference type="InterPro" id="IPR003557">
    <property type="entry name" value="Cyt_c_biogenesis_CcmC"/>
</dbReference>
<dbReference type="Pfam" id="PF01578">
    <property type="entry name" value="Cytochrom_C_asm"/>
    <property type="match status" value="1"/>
</dbReference>